<dbReference type="EMBL" id="BAMD01000001">
    <property type="protein sequence ID" value="GAF01396.1"/>
    <property type="molecule type" value="Genomic_DNA"/>
</dbReference>
<dbReference type="AlphaFoldDB" id="W7YAM6"/>
<dbReference type="Proteomes" id="UP000019402">
    <property type="component" value="Unassembled WGS sequence"/>
</dbReference>
<proteinExistence type="predicted"/>
<accession>W7YAM6</accession>
<dbReference type="eggNOG" id="ENOG5033C80">
    <property type="taxonomic scope" value="Bacteria"/>
</dbReference>
<gene>
    <name evidence="2" type="ORF">JCM21142_2</name>
</gene>
<protein>
    <submittedName>
        <fullName evidence="2">Uncharacterized protein</fullName>
    </submittedName>
</protein>
<dbReference type="RefSeq" id="WP_235207919.1">
    <property type="nucleotide sequence ID" value="NZ_BAMD01000001.1"/>
</dbReference>
<evidence type="ECO:0000256" key="1">
    <source>
        <dbReference type="SAM" id="Phobius"/>
    </source>
</evidence>
<organism evidence="2 3">
    <name type="scientific">Saccharicrinis fermentans DSM 9555 = JCM 21142</name>
    <dbReference type="NCBI Taxonomy" id="869213"/>
    <lineage>
        <taxon>Bacteria</taxon>
        <taxon>Pseudomonadati</taxon>
        <taxon>Bacteroidota</taxon>
        <taxon>Bacteroidia</taxon>
        <taxon>Marinilabiliales</taxon>
        <taxon>Marinilabiliaceae</taxon>
        <taxon>Saccharicrinis</taxon>
    </lineage>
</organism>
<comment type="caution">
    <text evidence="2">The sequence shown here is derived from an EMBL/GenBank/DDBJ whole genome shotgun (WGS) entry which is preliminary data.</text>
</comment>
<keyword evidence="1" id="KW-0472">Membrane</keyword>
<evidence type="ECO:0000313" key="2">
    <source>
        <dbReference type="EMBL" id="GAF01396.1"/>
    </source>
</evidence>
<dbReference type="STRING" id="869213.GCA_000517085_04410"/>
<evidence type="ECO:0000313" key="3">
    <source>
        <dbReference type="Proteomes" id="UP000019402"/>
    </source>
</evidence>
<keyword evidence="1" id="KW-1133">Transmembrane helix</keyword>
<keyword evidence="1" id="KW-0812">Transmembrane</keyword>
<sequence length="91" mass="10104">MRIQNQNRKAMFLKVLLLSIVLVAVVFVLMAISILIKKKGKFPNIHIGSNKEMQKRGISCATTQDKLAQKETIKIKPLHLGGDGESQTLSC</sequence>
<keyword evidence="3" id="KW-1185">Reference proteome</keyword>
<feature type="transmembrane region" description="Helical" evidence="1">
    <location>
        <begin position="12"/>
        <end position="36"/>
    </location>
</feature>
<reference evidence="2 3" key="1">
    <citation type="journal article" date="2014" name="Genome Announc.">
        <title>Draft Genome Sequence of Cytophaga fermentans JCM 21142T, a Facultative Anaerobe Isolated from Marine Mud.</title>
        <authorList>
            <person name="Starns D."/>
            <person name="Oshima K."/>
            <person name="Suda W."/>
            <person name="Iino T."/>
            <person name="Yuki M."/>
            <person name="Inoue J."/>
            <person name="Kitamura K."/>
            <person name="Iida T."/>
            <person name="Darby A."/>
            <person name="Hattori M."/>
            <person name="Ohkuma M."/>
        </authorList>
    </citation>
    <scope>NUCLEOTIDE SEQUENCE [LARGE SCALE GENOMIC DNA]</scope>
    <source>
        <strain evidence="2 3">JCM 21142</strain>
    </source>
</reference>
<name>W7YAM6_9BACT</name>